<proteinExistence type="predicted"/>
<dbReference type="InterPro" id="IPR033932">
    <property type="entry name" value="YtcJ-like"/>
</dbReference>
<reference evidence="4" key="2">
    <citation type="submission" date="2015-01" db="EMBL/GenBank/DDBJ databases">
        <title>Evolutionary Origins and Diversification of the Mycorrhizal Mutualists.</title>
        <authorList>
            <consortium name="DOE Joint Genome Institute"/>
            <consortium name="Mycorrhizal Genomics Consortium"/>
            <person name="Kohler A."/>
            <person name="Kuo A."/>
            <person name="Nagy L.G."/>
            <person name="Floudas D."/>
            <person name="Copeland A."/>
            <person name="Barry K.W."/>
            <person name="Cichocki N."/>
            <person name="Veneault-Fourrey C."/>
            <person name="LaButti K."/>
            <person name="Lindquist E.A."/>
            <person name="Lipzen A."/>
            <person name="Lundell T."/>
            <person name="Morin E."/>
            <person name="Murat C."/>
            <person name="Riley R."/>
            <person name="Ohm R."/>
            <person name="Sun H."/>
            <person name="Tunlid A."/>
            <person name="Henrissat B."/>
            <person name="Grigoriev I.V."/>
            <person name="Hibbett D.S."/>
            <person name="Martin F."/>
        </authorList>
    </citation>
    <scope>NUCLEOTIDE SEQUENCE [LARGE SCALE GENOMIC DNA]</scope>
    <source>
        <strain evidence="4">Foug A</strain>
    </source>
</reference>
<gene>
    <name evidence="3" type="ORF">SCLCIDRAFT_133114</name>
</gene>
<dbReference type="GO" id="GO:0016810">
    <property type="term" value="F:hydrolase activity, acting on carbon-nitrogen (but not peptide) bonds"/>
    <property type="evidence" value="ECO:0007669"/>
    <property type="project" value="InterPro"/>
</dbReference>
<dbReference type="Pfam" id="PF07969">
    <property type="entry name" value="Amidohydro_3"/>
    <property type="match status" value="1"/>
</dbReference>
<dbReference type="STRING" id="1036808.A0A0C2ZUR5"/>
<dbReference type="AlphaFoldDB" id="A0A0C2ZUR5"/>
<reference evidence="3 4" key="1">
    <citation type="submission" date="2014-04" db="EMBL/GenBank/DDBJ databases">
        <authorList>
            <consortium name="DOE Joint Genome Institute"/>
            <person name="Kuo A."/>
            <person name="Kohler A."/>
            <person name="Nagy L.G."/>
            <person name="Floudas D."/>
            <person name="Copeland A."/>
            <person name="Barry K.W."/>
            <person name="Cichocki N."/>
            <person name="Veneault-Fourrey C."/>
            <person name="LaButti K."/>
            <person name="Lindquist E.A."/>
            <person name="Lipzen A."/>
            <person name="Lundell T."/>
            <person name="Morin E."/>
            <person name="Murat C."/>
            <person name="Sun H."/>
            <person name="Tunlid A."/>
            <person name="Henrissat B."/>
            <person name="Grigoriev I.V."/>
            <person name="Hibbett D.S."/>
            <person name="Martin F."/>
            <person name="Nordberg H.P."/>
            <person name="Cantor M.N."/>
            <person name="Hua S.X."/>
        </authorList>
    </citation>
    <scope>NUCLEOTIDE SEQUENCE [LARGE SCALE GENOMIC DNA]</scope>
    <source>
        <strain evidence="3 4">Foug A</strain>
    </source>
</reference>
<dbReference type="InterPro" id="IPR032466">
    <property type="entry name" value="Metal_Hydrolase"/>
</dbReference>
<keyword evidence="4" id="KW-1185">Reference proteome</keyword>
<dbReference type="Proteomes" id="UP000053989">
    <property type="component" value="Unassembled WGS sequence"/>
</dbReference>
<evidence type="ECO:0000313" key="3">
    <source>
        <dbReference type="EMBL" id="KIM56262.1"/>
    </source>
</evidence>
<evidence type="ECO:0000256" key="1">
    <source>
        <dbReference type="SAM" id="MobiDB-lite"/>
    </source>
</evidence>
<evidence type="ECO:0000313" key="4">
    <source>
        <dbReference type="Proteomes" id="UP000053989"/>
    </source>
</evidence>
<dbReference type="InterPro" id="IPR013108">
    <property type="entry name" value="Amidohydro_3"/>
</dbReference>
<dbReference type="CDD" id="cd01300">
    <property type="entry name" value="YtcJ_like"/>
    <property type="match status" value="1"/>
</dbReference>
<sequence>MPSTVKQESSSPAGKASTNKQNKNDVGSSSPPRFRSWVLIAALALGVFSKWSTQQSTGYAVCSMSNNIYTVDAANPTVQCIVVRDTRIADVGQLADVKARWHQQTASPAFSFQLSWSLYFWQSSFKVIFVDPDSVVLPGLADAHAHILEYGAMKLNVDLSGCTSKQEALERLDNYVKSHTDLLNDPSYWIQGMGWDQNLWSPPEFPRADDFDTHPLLRGRRINLVHVDCHAAWVSNRVLQLIGHLPERVEGGEIIRDDSGKPTGILVDKATSLVPLPPLSKEEMSQYFDRAMRDALSVGLTSIHDASTELDVIELYKEYAESKKLPLRLYLMGYVESNEYWGNQIPRLVNYGLGQRLNLRSIKLFADGMLSSFGAALLEPYTDNPSTNGFMRTQPEILADLVSQFHADGWQVNIHCTGDRANHAVLDIFENVFSGSNITESRPRIEHAQIMTLDDLERVGRLGVIPSVQPTYATNDMWYAERRLGPERIKGACAYRTLLETSQTGVLPLSSDFPVGGINPLLGFYAAVTRLSISGQSPHGPQGWYPNERLTRAQALKGMTLDAAYASFSESTLGSLTVGKQADFIVLDRDIMTVPASEILETKVVATVIDGEVAYGSL</sequence>
<accession>A0A0C2ZUR5</accession>
<dbReference type="InterPro" id="IPR011059">
    <property type="entry name" value="Metal-dep_hydrolase_composite"/>
</dbReference>
<dbReference type="OrthoDB" id="3501663at2759"/>
<feature type="domain" description="Amidohydrolase 3" evidence="2">
    <location>
        <begin position="135"/>
        <end position="615"/>
    </location>
</feature>
<dbReference type="Gene3D" id="2.30.40.10">
    <property type="entry name" value="Urease, subunit C, domain 1"/>
    <property type="match status" value="2"/>
</dbReference>
<dbReference type="Gene3D" id="3.10.310.70">
    <property type="match status" value="1"/>
</dbReference>
<dbReference type="SUPFAM" id="SSF51338">
    <property type="entry name" value="Composite domain of metallo-dependent hydrolases"/>
    <property type="match status" value="1"/>
</dbReference>
<name>A0A0C2ZUR5_9AGAM</name>
<dbReference type="SUPFAM" id="SSF51556">
    <property type="entry name" value="Metallo-dependent hydrolases"/>
    <property type="match status" value="1"/>
</dbReference>
<feature type="region of interest" description="Disordered" evidence="1">
    <location>
        <begin position="1"/>
        <end position="31"/>
    </location>
</feature>
<dbReference type="Gene3D" id="3.20.20.140">
    <property type="entry name" value="Metal-dependent hydrolases"/>
    <property type="match status" value="1"/>
</dbReference>
<dbReference type="HOGENOM" id="CLU_009942_1_1_1"/>
<dbReference type="PANTHER" id="PTHR22642">
    <property type="entry name" value="IMIDAZOLONEPROPIONASE"/>
    <property type="match status" value="1"/>
</dbReference>
<organism evidence="3 4">
    <name type="scientific">Scleroderma citrinum Foug A</name>
    <dbReference type="NCBI Taxonomy" id="1036808"/>
    <lineage>
        <taxon>Eukaryota</taxon>
        <taxon>Fungi</taxon>
        <taxon>Dikarya</taxon>
        <taxon>Basidiomycota</taxon>
        <taxon>Agaricomycotina</taxon>
        <taxon>Agaricomycetes</taxon>
        <taxon>Agaricomycetidae</taxon>
        <taxon>Boletales</taxon>
        <taxon>Sclerodermatineae</taxon>
        <taxon>Sclerodermataceae</taxon>
        <taxon>Scleroderma</taxon>
    </lineage>
</organism>
<evidence type="ECO:0000259" key="2">
    <source>
        <dbReference type="Pfam" id="PF07969"/>
    </source>
</evidence>
<dbReference type="PANTHER" id="PTHR22642:SF2">
    <property type="entry name" value="PROTEIN LONG AFTER FAR-RED 3"/>
    <property type="match status" value="1"/>
</dbReference>
<protein>
    <recommendedName>
        <fullName evidence="2">Amidohydrolase 3 domain-containing protein</fullName>
    </recommendedName>
</protein>
<dbReference type="InParanoid" id="A0A0C2ZUR5"/>
<dbReference type="EMBL" id="KN822120">
    <property type="protein sequence ID" value="KIM56262.1"/>
    <property type="molecule type" value="Genomic_DNA"/>
</dbReference>